<proteinExistence type="predicted"/>
<dbReference type="AlphaFoldDB" id="A0A3N1GGK0"/>
<dbReference type="Proteomes" id="UP000271683">
    <property type="component" value="Unassembled WGS sequence"/>
</dbReference>
<dbReference type="RefSeq" id="WP_123678216.1">
    <property type="nucleotide sequence ID" value="NZ_RJKL01000001.1"/>
</dbReference>
<protein>
    <submittedName>
        <fullName evidence="1">Uncharacterized protein</fullName>
    </submittedName>
</protein>
<evidence type="ECO:0000313" key="1">
    <source>
        <dbReference type="EMBL" id="ROP29403.1"/>
    </source>
</evidence>
<reference evidence="1 2" key="1">
    <citation type="submission" date="2018-11" db="EMBL/GenBank/DDBJ databases">
        <title>Sequencing the genomes of 1000 actinobacteria strains.</title>
        <authorList>
            <person name="Klenk H.-P."/>
        </authorList>
    </citation>
    <scope>NUCLEOTIDE SEQUENCE [LARGE SCALE GENOMIC DNA]</scope>
    <source>
        <strain evidence="1 2">DSM 43634</strain>
    </source>
</reference>
<name>A0A3N1GGK0_9ACTN</name>
<accession>A0A3N1GGK0</accession>
<evidence type="ECO:0000313" key="2">
    <source>
        <dbReference type="Proteomes" id="UP000271683"/>
    </source>
</evidence>
<organism evidence="1 2">
    <name type="scientific">Couchioplanes caeruleus</name>
    <dbReference type="NCBI Taxonomy" id="56438"/>
    <lineage>
        <taxon>Bacteria</taxon>
        <taxon>Bacillati</taxon>
        <taxon>Actinomycetota</taxon>
        <taxon>Actinomycetes</taxon>
        <taxon>Micromonosporales</taxon>
        <taxon>Micromonosporaceae</taxon>
        <taxon>Couchioplanes</taxon>
    </lineage>
</organism>
<gene>
    <name evidence="1" type="ORF">EDD30_2196</name>
</gene>
<comment type="caution">
    <text evidence="1">The sequence shown here is derived from an EMBL/GenBank/DDBJ whole genome shotgun (WGS) entry which is preliminary data.</text>
</comment>
<dbReference type="EMBL" id="RJKL01000001">
    <property type="protein sequence ID" value="ROP29403.1"/>
    <property type="molecule type" value="Genomic_DNA"/>
</dbReference>
<sequence>MKYAMSSPEELAARLQHITAGLEGYLERRAQELAARIKAEQRAAAAVRSRTESDVTGRRYHRSLA</sequence>